<dbReference type="InterPro" id="IPR029055">
    <property type="entry name" value="Ntn_hydrolases_N"/>
</dbReference>
<dbReference type="SUPFAM" id="SSF56235">
    <property type="entry name" value="N-terminal nucleophile aminohydrolases (Ntn hydrolases)"/>
    <property type="match status" value="1"/>
</dbReference>
<dbReference type="Pfam" id="PF06267">
    <property type="entry name" value="DUF1028"/>
    <property type="match status" value="1"/>
</dbReference>
<sequence length="312" mass="32980">MKFTISFLLLIASQVHVEATFTVAATDTATGQQGAAGCTCVVPEAVSLYNHYHSVVGKGVLLSQASPPDADSPVYSKAHELLSAGQDCDTVLQAITNDTSLDGESSIRQYACVDSRGNAAGYTGAGIQEFYDVLLSLNGEEVQPHAQVDEQGSAGSVFYSAQGNIVSKNTVPLLSDGFEQAEGCDLAGRLFRSIVAVDDSNNQARANGSSEDTNFEGDVRCENGIGEGIIPGYGYPGLQAYIHVEDVNGNEVLHIESLPEGGVNPYDEIREKYAQWRLANPCPSHDYSSNANAAQFSMVVGMAVVALATIMI</sequence>
<keyword evidence="3" id="KW-1185">Reference proteome</keyword>
<reference evidence="2" key="1">
    <citation type="submission" date="2020-06" db="EMBL/GenBank/DDBJ databases">
        <authorList>
            <consortium name="Plant Systems Biology data submission"/>
        </authorList>
    </citation>
    <scope>NUCLEOTIDE SEQUENCE</scope>
    <source>
        <strain evidence="2">D6</strain>
    </source>
</reference>
<dbReference type="InterPro" id="IPR010430">
    <property type="entry name" value="DUF1028"/>
</dbReference>
<dbReference type="EMBL" id="CAICTM010000830">
    <property type="protein sequence ID" value="CAB9517103.1"/>
    <property type="molecule type" value="Genomic_DNA"/>
</dbReference>
<feature type="signal peptide" evidence="1">
    <location>
        <begin position="1"/>
        <end position="19"/>
    </location>
</feature>
<accession>A0A9N8HJ39</accession>
<evidence type="ECO:0000313" key="2">
    <source>
        <dbReference type="EMBL" id="CAB9517103.1"/>
    </source>
</evidence>
<dbReference type="Proteomes" id="UP001153069">
    <property type="component" value="Unassembled WGS sequence"/>
</dbReference>
<dbReference type="AlphaFoldDB" id="A0A9N8HJ39"/>
<organism evidence="2 3">
    <name type="scientific">Seminavis robusta</name>
    <dbReference type="NCBI Taxonomy" id="568900"/>
    <lineage>
        <taxon>Eukaryota</taxon>
        <taxon>Sar</taxon>
        <taxon>Stramenopiles</taxon>
        <taxon>Ochrophyta</taxon>
        <taxon>Bacillariophyta</taxon>
        <taxon>Bacillariophyceae</taxon>
        <taxon>Bacillariophycidae</taxon>
        <taxon>Naviculales</taxon>
        <taxon>Naviculaceae</taxon>
        <taxon>Seminavis</taxon>
    </lineage>
</organism>
<comment type="caution">
    <text evidence="2">The sequence shown here is derived from an EMBL/GenBank/DDBJ whole genome shotgun (WGS) entry which is preliminary data.</text>
</comment>
<dbReference type="Gene3D" id="3.60.20.10">
    <property type="entry name" value="Glutamine Phosphoribosylpyrophosphate, subunit 1, domain 1"/>
    <property type="match status" value="1"/>
</dbReference>
<feature type="chain" id="PRO_5040172754" evidence="1">
    <location>
        <begin position="20"/>
        <end position="312"/>
    </location>
</feature>
<evidence type="ECO:0000313" key="3">
    <source>
        <dbReference type="Proteomes" id="UP001153069"/>
    </source>
</evidence>
<protein>
    <submittedName>
        <fullName evidence="2">Uncharacterized protein</fullName>
    </submittedName>
</protein>
<keyword evidence="1" id="KW-0732">Signal</keyword>
<proteinExistence type="predicted"/>
<name>A0A9N8HJ39_9STRA</name>
<gene>
    <name evidence="2" type="ORF">SEMRO_831_G208340.1</name>
</gene>
<evidence type="ECO:0000256" key="1">
    <source>
        <dbReference type="SAM" id="SignalP"/>
    </source>
</evidence>